<organism evidence="2">
    <name type="scientific">gut metagenome</name>
    <dbReference type="NCBI Taxonomy" id="749906"/>
    <lineage>
        <taxon>unclassified sequences</taxon>
        <taxon>metagenomes</taxon>
        <taxon>organismal metagenomes</taxon>
    </lineage>
</organism>
<proteinExistence type="predicted"/>
<accession>J9GV43</accession>
<keyword evidence="1" id="KW-1133">Transmembrane helix</keyword>
<reference evidence="2" key="1">
    <citation type="journal article" date="2012" name="PLoS ONE">
        <title>Gene sets for utilization of primary and secondary nutrition supplies in the distal gut of endangered iberian lynx.</title>
        <authorList>
            <person name="Alcaide M."/>
            <person name="Messina E."/>
            <person name="Richter M."/>
            <person name="Bargiela R."/>
            <person name="Peplies J."/>
            <person name="Huws S.A."/>
            <person name="Newbold C.J."/>
            <person name="Golyshin P.N."/>
            <person name="Simon M.A."/>
            <person name="Lopez G."/>
            <person name="Yakimov M.M."/>
            <person name="Ferrer M."/>
        </authorList>
    </citation>
    <scope>NUCLEOTIDE SEQUENCE</scope>
</reference>
<feature type="transmembrane region" description="Helical" evidence="1">
    <location>
        <begin position="12"/>
        <end position="33"/>
    </location>
</feature>
<keyword evidence="1" id="KW-0812">Transmembrane</keyword>
<evidence type="ECO:0000256" key="1">
    <source>
        <dbReference type="SAM" id="Phobius"/>
    </source>
</evidence>
<protein>
    <submittedName>
        <fullName evidence="2">Uncharacterized protein</fullName>
    </submittedName>
</protein>
<dbReference type="EMBL" id="AMCI01001823">
    <property type="protein sequence ID" value="EJX04395.1"/>
    <property type="molecule type" value="Genomic_DNA"/>
</dbReference>
<sequence length="34" mass="4177">MFPYVSIFVDSVYLLLYFFTTFLFPYFHTLLLCD</sequence>
<name>J9GV43_9ZZZZ</name>
<evidence type="ECO:0000313" key="2">
    <source>
        <dbReference type="EMBL" id="EJX04395.1"/>
    </source>
</evidence>
<dbReference type="AlphaFoldDB" id="J9GV43"/>
<keyword evidence="1" id="KW-0472">Membrane</keyword>
<gene>
    <name evidence="2" type="ORF">EVA_07499</name>
</gene>
<comment type="caution">
    <text evidence="2">The sequence shown here is derived from an EMBL/GenBank/DDBJ whole genome shotgun (WGS) entry which is preliminary data.</text>
</comment>